<sequence>MHCARGAVALQSLSLCRRYPVGQRNARPAGYANNRIFILRGHGSGGSVRRGGGSQTARGGGGRRSRGLCKAGGDDAILARGVLIVVLNGVVNSGDPYT</sequence>
<feature type="region of interest" description="Disordered" evidence="1">
    <location>
        <begin position="42"/>
        <end position="67"/>
    </location>
</feature>
<feature type="compositionally biased region" description="Gly residues" evidence="1">
    <location>
        <begin position="42"/>
        <end position="60"/>
    </location>
</feature>
<name>A0AAV1VP60_9STRA</name>
<protein>
    <submittedName>
        <fullName evidence="2">Uncharacterized protein</fullName>
    </submittedName>
</protein>
<dbReference type="Proteomes" id="UP001162060">
    <property type="component" value="Unassembled WGS sequence"/>
</dbReference>
<dbReference type="AlphaFoldDB" id="A0AAV1VP60"/>
<dbReference type="EMBL" id="CAKLBY020000390">
    <property type="protein sequence ID" value="CAK7948000.1"/>
    <property type="molecule type" value="Genomic_DNA"/>
</dbReference>
<gene>
    <name evidence="2" type="ORF">PM001_LOCUS33150</name>
</gene>
<evidence type="ECO:0000313" key="3">
    <source>
        <dbReference type="Proteomes" id="UP001162060"/>
    </source>
</evidence>
<evidence type="ECO:0000256" key="1">
    <source>
        <dbReference type="SAM" id="MobiDB-lite"/>
    </source>
</evidence>
<accession>A0AAV1VP60</accession>
<organism evidence="2 3">
    <name type="scientific">Peronospora matthiolae</name>
    <dbReference type="NCBI Taxonomy" id="2874970"/>
    <lineage>
        <taxon>Eukaryota</taxon>
        <taxon>Sar</taxon>
        <taxon>Stramenopiles</taxon>
        <taxon>Oomycota</taxon>
        <taxon>Peronosporomycetes</taxon>
        <taxon>Peronosporales</taxon>
        <taxon>Peronosporaceae</taxon>
        <taxon>Peronospora</taxon>
    </lineage>
</organism>
<evidence type="ECO:0000313" key="2">
    <source>
        <dbReference type="EMBL" id="CAK7948000.1"/>
    </source>
</evidence>
<comment type="caution">
    <text evidence="2">The sequence shown here is derived from an EMBL/GenBank/DDBJ whole genome shotgun (WGS) entry which is preliminary data.</text>
</comment>
<proteinExistence type="predicted"/>
<reference evidence="2" key="1">
    <citation type="submission" date="2024-01" db="EMBL/GenBank/DDBJ databases">
        <authorList>
            <person name="Webb A."/>
        </authorList>
    </citation>
    <scope>NUCLEOTIDE SEQUENCE</scope>
    <source>
        <strain evidence="2">Pm1</strain>
    </source>
</reference>